<feature type="region of interest" description="Disordered" evidence="1">
    <location>
        <begin position="93"/>
        <end position="121"/>
    </location>
</feature>
<reference evidence="3 4" key="1">
    <citation type="submission" date="2018-04" db="EMBL/GenBank/DDBJ databases">
        <authorList>
            <person name="Zhang X."/>
            <person name="Yuan J."/>
            <person name="Li F."/>
            <person name="Xiang J."/>
        </authorList>
    </citation>
    <scope>NUCLEOTIDE SEQUENCE [LARGE SCALE GENOMIC DNA]</scope>
    <source>
        <tissue evidence="3">Muscle</tissue>
    </source>
</reference>
<dbReference type="EMBL" id="QCYY01003053">
    <property type="protein sequence ID" value="ROT65705.1"/>
    <property type="molecule type" value="Genomic_DNA"/>
</dbReference>
<dbReference type="Proteomes" id="UP000283509">
    <property type="component" value="Unassembled WGS sequence"/>
</dbReference>
<evidence type="ECO:0000313" key="4">
    <source>
        <dbReference type="Proteomes" id="UP000283509"/>
    </source>
</evidence>
<dbReference type="AlphaFoldDB" id="A0A423SN85"/>
<protein>
    <recommendedName>
        <fullName evidence="2">DUF7041 domain-containing protein</fullName>
    </recommendedName>
</protein>
<reference evidence="3 4" key="2">
    <citation type="submission" date="2019-01" db="EMBL/GenBank/DDBJ databases">
        <title>The decoding of complex shrimp genome reveals the adaptation for benthos swimmer, frequently molting mechanism and breeding impact on genome.</title>
        <authorList>
            <person name="Sun Y."/>
            <person name="Gao Y."/>
            <person name="Yu Y."/>
        </authorList>
    </citation>
    <scope>NUCLEOTIDE SEQUENCE [LARGE SCALE GENOMIC DNA]</scope>
    <source>
        <tissue evidence="3">Muscle</tissue>
    </source>
</reference>
<feature type="region of interest" description="Disordered" evidence="1">
    <location>
        <begin position="280"/>
        <end position="299"/>
    </location>
</feature>
<accession>A0A423SN85</accession>
<dbReference type="PANTHER" id="PTHR33327">
    <property type="entry name" value="ENDONUCLEASE"/>
    <property type="match status" value="1"/>
</dbReference>
<name>A0A423SN85_PENVA</name>
<evidence type="ECO:0000313" key="3">
    <source>
        <dbReference type="EMBL" id="ROT65705.1"/>
    </source>
</evidence>
<sequence length="419" mass="47939">MMSECRLHPPSTLLSNEALTWFRRAETQFRLKNIVKATTKADHVVAVLPEEVSHRRAPWLDSQPDDIDYNILKQELLKEFSYSLSERVRQILNDPNTPLGDRTPKESLAGNQHPIPPSHQRCRRKVLRSGNIREKLHDSNETITEVLARANALMEAHRQTRPQSAAPVFPSASTDINAATPRGFNTDWRPFTPFLAADGIRSYHKRFGTTARGTNTNWRPFAQYLAADGICSYHKQFGNAAYHCLNGCRCKPRRHPKQHGRWPLRNTATILNNAVNRPQRPALPHYRRQPSSSRSCRRVRNPWQTTAPGIQQTIPCSTPGHYQPLLCKSHPLQRQQDQPHVVPREFLPNNGPSNTQLEDLRQVARQFAASRPIRRSHHPPYTSAGWPCSSFHHDVATYTRSGCHSRPRRILALKSFLLR</sequence>
<dbReference type="Pfam" id="PF23055">
    <property type="entry name" value="DUF7041"/>
    <property type="match status" value="1"/>
</dbReference>
<organism evidence="3 4">
    <name type="scientific">Penaeus vannamei</name>
    <name type="common">Whiteleg shrimp</name>
    <name type="synonym">Litopenaeus vannamei</name>
    <dbReference type="NCBI Taxonomy" id="6689"/>
    <lineage>
        <taxon>Eukaryota</taxon>
        <taxon>Metazoa</taxon>
        <taxon>Ecdysozoa</taxon>
        <taxon>Arthropoda</taxon>
        <taxon>Crustacea</taxon>
        <taxon>Multicrustacea</taxon>
        <taxon>Malacostraca</taxon>
        <taxon>Eumalacostraca</taxon>
        <taxon>Eucarida</taxon>
        <taxon>Decapoda</taxon>
        <taxon>Dendrobranchiata</taxon>
        <taxon>Penaeoidea</taxon>
        <taxon>Penaeidae</taxon>
        <taxon>Penaeus</taxon>
    </lineage>
</organism>
<gene>
    <name evidence="3" type="ORF">C7M84_016309</name>
</gene>
<dbReference type="InterPro" id="IPR055469">
    <property type="entry name" value="DUF7041"/>
</dbReference>
<evidence type="ECO:0000259" key="2">
    <source>
        <dbReference type="Pfam" id="PF23055"/>
    </source>
</evidence>
<keyword evidence="4" id="KW-1185">Reference proteome</keyword>
<comment type="caution">
    <text evidence="3">The sequence shown here is derived from an EMBL/GenBank/DDBJ whole genome shotgun (WGS) entry which is preliminary data.</text>
</comment>
<feature type="domain" description="DUF7041" evidence="2">
    <location>
        <begin position="21"/>
        <end position="92"/>
    </location>
</feature>
<proteinExistence type="predicted"/>
<evidence type="ECO:0000256" key="1">
    <source>
        <dbReference type="SAM" id="MobiDB-lite"/>
    </source>
</evidence>
<dbReference type="PANTHER" id="PTHR33327:SF3">
    <property type="entry name" value="RNA-DIRECTED DNA POLYMERASE"/>
    <property type="match status" value="1"/>
</dbReference>